<proteinExistence type="predicted"/>
<feature type="transmembrane region" description="Helical" evidence="1">
    <location>
        <begin position="34"/>
        <end position="56"/>
    </location>
</feature>
<sequence>MNESQSSGAVAAGIALILAPIIALVIKAAVFPGWMLFIIVMASIPLLLGYALQIVVAANGMLRTRGVFHGMPGRQRGIAAAWITSAGILLVGVFLVDGGDDGTYGSAFTELLGTSSTSGGEQLSTLLMLASALLWIGGWLWLVVEWIVLLAQRRRIVAVN</sequence>
<name>A0ABN2LBL6_9MICO</name>
<feature type="transmembrane region" description="Helical" evidence="1">
    <location>
        <begin position="77"/>
        <end position="96"/>
    </location>
</feature>
<gene>
    <name evidence="2" type="ORF">GCM10009768_09350</name>
</gene>
<comment type="caution">
    <text evidence="2">The sequence shown here is derived from an EMBL/GenBank/DDBJ whole genome shotgun (WGS) entry which is preliminary data.</text>
</comment>
<dbReference type="Proteomes" id="UP001500851">
    <property type="component" value="Unassembled WGS sequence"/>
</dbReference>
<organism evidence="2 3">
    <name type="scientific">Leucobacter iarius</name>
    <dbReference type="NCBI Taxonomy" id="333963"/>
    <lineage>
        <taxon>Bacteria</taxon>
        <taxon>Bacillati</taxon>
        <taxon>Actinomycetota</taxon>
        <taxon>Actinomycetes</taxon>
        <taxon>Micrococcales</taxon>
        <taxon>Microbacteriaceae</taxon>
        <taxon>Leucobacter</taxon>
    </lineage>
</organism>
<feature type="transmembrane region" description="Helical" evidence="1">
    <location>
        <begin position="126"/>
        <end position="151"/>
    </location>
</feature>
<dbReference type="EMBL" id="BAAAOB010000001">
    <property type="protein sequence ID" value="GAA1782586.1"/>
    <property type="molecule type" value="Genomic_DNA"/>
</dbReference>
<keyword evidence="3" id="KW-1185">Reference proteome</keyword>
<dbReference type="RefSeq" id="WP_344029939.1">
    <property type="nucleotide sequence ID" value="NZ_BAAAOB010000001.1"/>
</dbReference>
<keyword evidence="1" id="KW-0472">Membrane</keyword>
<accession>A0ABN2LBL6</accession>
<evidence type="ECO:0000313" key="3">
    <source>
        <dbReference type="Proteomes" id="UP001500851"/>
    </source>
</evidence>
<evidence type="ECO:0000313" key="2">
    <source>
        <dbReference type="EMBL" id="GAA1782586.1"/>
    </source>
</evidence>
<protein>
    <submittedName>
        <fullName evidence="2">Uncharacterized protein</fullName>
    </submittedName>
</protein>
<reference evidence="2 3" key="1">
    <citation type="journal article" date="2019" name="Int. J. Syst. Evol. Microbiol.">
        <title>The Global Catalogue of Microorganisms (GCM) 10K type strain sequencing project: providing services to taxonomists for standard genome sequencing and annotation.</title>
        <authorList>
            <consortium name="The Broad Institute Genomics Platform"/>
            <consortium name="The Broad Institute Genome Sequencing Center for Infectious Disease"/>
            <person name="Wu L."/>
            <person name="Ma J."/>
        </authorList>
    </citation>
    <scope>NUCLEOTIDE SEQUENCE [LARGE SCALE GENOMIC DNA]</scope>
    <source>
        <strain evidence="2 3">JCM 14736</strain>
    </source>
</reference>
<keyword evidence="1" id="KW-0812">Transmembrane</keyword>
<evidence type="ECO:0000256" key="1">
    <source>
        <dbReference type="SAM" id="Phobius"/>
    </source>
</evidence>
<keyword evidence="1" id="KW-1133">Transmembrane helix</keyword>
<feature type="transmembrane region" description="Helical" evidence="1">
    <location>
        <begin position="7"/>
        <end position="28"/>
    </location>
</feature>